<comment type="caution">
    <text evidence="2">The sequence shown here is derived from an EMBL/GenBank/DDBJ whole genome shotgun (WGS) entry which is preliminary data.</text>
</comment>
<dbReference type="PANTHER" id="PTHR23419:SF8">
    <property type="entry name" value="FI09726P"/>
    <property type="match status" value="1"/>
</dbReference>
<evidence type="ECO:0000256" key="1">
    <source>
        <dbReference type="ARBA" id="ARBA00010169"/>
    </source>
</evidence>
<dbReference type="GO" id="GO:0005507">
    <property type="term" value="F:copper ion binding"/>
    <property type="evidence" value="ECO:0007669"/>
    <property type="project" value="TreeGrafter"/>
</dbReference>
<dbReference type="InterPro" id="IPR011322">
    <property type="entry name" value="N-reg_PII-like_a/b"/>
</dbReference>
<protein>
    <submittedName>
        <fullName evidence="2">Divalent-cation tolerance protein CutA</fullName>
    </submittedName>
</protein>
<accession>A0A554X5E3</accession>
<evidence type="ECO:0000313" key="2">
    <source>
        <dbReference type="EMBL" id="TSE31043.1"/>
    </source>
</evidence>
<dbReference type="Gene3D" id="3.30.70.120">
    <property type="match status" value="1"/>
</dbReference>
<proteinExistence type="inferred from homology"/>
<dbReference type="Proteomes" id="UP000318294">
    <property type="component" value="Unassembled WGS sequence"/>
</dbReference>
<evidence type="ECO:0000313" key="3">
    <source>
        <dbReference type="Proteomes" id="UP000318294"/>
    </source>
</evidence>
<organism evidence="2 3">
    <name type="scientific">Tepidimonas charontis</name>
    <dbReference type="NCBI Taxonomy" id="2267262"/>
    <lineage>
        <taxon>Bacteria</taxon>
        <taxon>Pseudomonadati</taxon>
        <taxon>Pseudomonadota</taxon>
        <taxon>Betaproteobacteria</taxon>
        <taxon>Burkholderiales</taxon>
        <taxon>Tepidimonas</taxon>
    </lineage>
</organism>
<name>A0A554X5E3_9BURK</name>
<sequence length="116" mass="12694">MRLDPPNPSDPPGASIVVVLTTVAQRQQAQTLARALVEQRLAACAQIDAIESVYHWDGALQQEPEYRLWLKTTAERVPAAVAALRAQHPYTLPQIVVLAAQASTDYARWVGAQVQP</sequence>
<dbReference type="EMBL" id="VJON01000049">
    <property type="protein sequence ID" value="TSE31043.1"/>
    <property type="molecule type" value="Genomic_DNA"/>
</dbReference>
<keyword evidence="3" id="KW-1185">Reference proteome</keyword>
<dbReference type="SUPFAM" id="SSF54913">
    <property type="entry name" value="GlnB-like"/>
    <property type="match status" value="1"/>
</dbReference>
<dbReference type="Pfam" id="PF03091">
    <property type="entry name" value="CutA1"/>
    <property type="match status" value="1"/>
</dbReference>
<dbReference type="AlphaFoldDB" id="A0A554X5E3"/>
<dbReference type="GO" id="GO:0010038">
    <property type="term" value="P:response to metal ion"/>
    <property type="evidence" value="ECO:0007669"/>
    <property type="project" value="InterPro"/>
</dbReference>
<reference evidence="2 3" key="1">
    <citation type="submission" date="2019-07" db="EMBL/GenBank/DDBJ databases">
        <title>Tepidimonas charontis SPSP-6 draft genome.</title>
        <authorList>
            <person name="Da Costa M.S."/>
            <person name="Froufe H.J.C."/>
            <person name="Egas C."/>
            <person name="Albuquerque L."/>
        </authorList>
    </citation>
    <scope>NUCLEOTIDE SEQUENCE [LARGE SCALE GENOMIC DNA]</scope>
    <source>
        <strain evidence="2 3">SPSP-6</strain>
    </source>
</reference>
<comment type="similarity">
    <text evidence="1">Belongs to the CutA family.</text>
</comment>
<gene>
    <name evidence="2" type="primary">cutA</name>
    <name evidence="2" type="ORF">Tchar_02342</name>
</gene>
<dbReference type="InterPro" id="IPR004323">
    <property type="entry name" value="Ion_tolerance_CutA"/>
</dbReference>
<dbReference type="PANTHER" id="PTHR23419">
    <property type="entry name" value="DIVALENT CATION TOLERANCE CUTA-RELATED"/>
    <property type="match status" value="1"/>
</dbReference>
<dbReference type="OrthoDB" id="37622at2"/>
<dbReference type="InterPro" id="IPR015867">
    <property type="entry name" value="N-reg_PII/ATP_PRibTrfase_C"/>
</dbReference>